<name>A0ABD1J9T8_9TELE</name>
<dbReference type="InterPro" id="IPR027838">
    <property type="entry name" value="DUF4585"/>
</dbReference>
<feature type="compositionally biased region" description="Polar residues" evidence="1">
    <location>
        <begin position="23"/>
        <end position="32"/>
    </location>
</feature>
<dbReference type="Proteomes" id="UP001591681">
    <property type="component" value="Unassembled WGS sequence"/>
</dbReference>
<feature type="compositionally biased region" description="Basic and acidic residues" evidence="1">
    <location>
        <begin position="2363"/>
        <end position="2392"/>
    </location>
</feature>
<feature type="compositionally biased region" description="Basic and acidic residues" evidence="1">
    <location>
        <begin position="3251"/>
        <end position="3260"/>
    </location>
</feature>
<feature type="compositionally biased region" description="Basic and acidic residues" evidence="1">
    <location>
        <begin position="3375"/>
        <end position="3399"/>
    </location>
</feature>
<feature type="compositionally biased region" description="Polar residues" evidence="1">
    <location>
        <begin position="1645"/>
        <end position="1675"/>
    </location>
</feature>
<feature type="compositionally biased region" description="Basic and acidic residues" evidence="1">
    <location>
        <begin position="3043"/>
        <end position="3070"/>
    </location>
</feature>
<feature type="compositionally biased region" description="Polar residues" evidence="1">
    <location>
        <begin position="1592"/>
        <end position="1620"/>
    </location>
</feature>
<feature type="compositionally biased region" description="Basic and acidic residues" evidence="1">
    <location>
        <begin position="513"/>
        <end position="522"/>
    </location>
</feature>
<feature type="compositionally biased region" description="Low complexity" evidence="1">
    <location>
        <begin position="657"/>
        <end position="666"/>
    </location>
</feature>
<feature type="compositionally biased region" description="Polar residues" evidence="1">
    <location>
        <begin position="2117"/>
        <end position="2131"/>
    </location>
</feature>
<feature type="compositionally biased region" description="Polar residues" evidence="1">
    <location>
        <begin position="2395"/>
        <end position="2407"/>
    </location>
</feature>
<feature type="region of interest" description="Disordered" evidence="1">
    <location>
        <begin position="3740"/>
        <end position="3928"/>
    </location>
</feature>
<feature type="compositionally biased region" description="Low complexity" evidence="1">
    <location>
        <begin position="640"/>
        <end position="649"/>
    </location>
</feature>
<feature type="compositionally biased region" description="Basic and acidic residues" evidence="1">
    <location>
        <begin position="2814"/>
        <end position="2877"/>
    </location>
</feature>
<feature type="compositionally biased region" description="Basic and acidic residues" evidence="1">
    <location>
        <begin position="1411"/>
        <end position="1430"/>
    </location>
</feature>
<feature type="compositionally biased region" description="Low complexity" evidence="1">
    <location>
        <begin position="1328"/>
        <end position="1339"/>
    </location>
</feature>
<feature type="compositionally biased region" description="Basic and acidic residues" evidence="1">
    <location>
        <begin position="3121"/>
        <end position="3135"/>
    </location>
</feature>
<feature type="compositionally biased region" description="Basic and acidic residues" evidence="1">
    <location>
        <begin position="2791"/>
        <end position="2800"/>
    </location>
</feature>
<sequence length="4351" mass="477985">MSLVEKRHGAGRRGSAARVSDAFSDSASSTGSLPDETDREVSSLTERAFRSLCIGDEAVYNDSDLSSSPYERHHAFAQEAAAHALKQPVNETLPLTATAGWGPEGPGTFQAGWLADGVASMTQQQQQMQLSYLSNGSTETGWQQKHSTSRVSSLIKAFGGAGGEAYYDPALPDAMATRDMCEGGEAWDRSALLSLQQELCEISAFQQGFGGFQPGFGSLDADSGASGSFLRAAKLKGNGRLLSATNLFLHSEFSPFQSWSTYKRHPFCPPHPSVPSDCPRWYDSPLYKELTSAPPPQRLQGHEGRRSQRRQSEDWTQVAPPDARMSITDTHSGAVDTHTLIADTHVGVAQKAWAIEKRCESGLAANGAPWKQIGVGVSRGKLPAHRPSTVSPTGSEQRRCHNSSRGVEPPPPRLPIADDRLPSDATPLPSSSSTPFNISQLLTPVLPPRQGTDSSEVLQHSLVPPVAPESDQRPLVEVRQLRDSYKARAPSLLFNLKDNRKRVKSTYSPPRFRGAEIGDRSRQPSQMDAPALTLQTEGPAHTLPTDMPEHTLQVDGPAHTLQMEVPAHTLQTDAPARTLEMDVPAQTLQMDVPDHTPASSKLQLPDAAMAAHLISQTPNITVPPLPLPLPQAPAPLKLSPPSIEVTAAPSPLPPPSETSASLASAEEIPLLHDTEGVSNPTLPPISAPPATSPSYAPPALHKGLADANGSRDYLAALPGRVPSYGGHISDDVSEREGDKATTHTTVTAEEGLYHPHTHTLPTSMSIHTPGTQPAARTHVDTHSNTHTLADTNSAGPVEHPSVSSLTRATHTPTHTQAYSQALTPTHTQAYPQALTPTHAQPYPQALTPTQAYSQAYTPTHTQLYPQAHTPTHTQAYPQAHTQTHTQAYPQALTPTQTYPQAYTPTHTQPYPQPHTQPYPPAHTQAYPIVQHPSHTHPYLQVPGLTHAPAHTLTQTQTYLPACPPTHTQAFPPTHIQPYPQAYAPTHTQAYVPTHTQSYIPTHTQAYGPPHTQTYPQAQGAIADGVCEKSTTVIEQTEVPTGAYNPLPHTEHTLSPYYYNPTHTPHTHAAYQYNPYTHNTHTHNMHYYSSPYAPQTYDAPHTYDTHRHDNQHRYDTHRHDNQHTQDTHTLMGAHPYGAQNAHEQHTHVGPHGYALNETGTHHYNAPYTQHALSEAQSVYASHSQHTQDNTQVFTDTQHTLQEADMPINTGHSQTLTYTPMDTHSYSPAHTQHTLTEAANSVSEQTDTVVSKKDERGGQNALSSTTNAGMVAQNALSKSAAEISENDLSKSSAGVIENDLSKRTAGMGEQNDLSQSTDDLRKSEPEQTIPSSPKEPSKVSPLIPHKDTPHTPYNTRKHMPYKDTQPIAHEDTAHTPYNARKHMPYKDPEHTPRKDTEWLPYVTRAYGPLRDNTQSEREAPPPSKDTGKEQTGQEKTVAPTTDDTSSRKGTALDVPSLTVTQETERSMNMQEERRKNRSSSRPELKEEQTTAKVMPDYSTKQSNDEVMSDYGAKQSNDEVMSDYSTEQSNAVVVPDKSTGQGNARSQDYSAGLVASSSKAHHMKEDKNNTDSNSQPTNTTNTTANIQLTNKKGSDYTTGVLPTTSQPPILPTTTNNSHLPGNNPLANTIPTADKRVQDSHADLIPTSAKPQQPATSVQASKPNQVLGDTQPTGNQQTVSAHVPLNNQPVITKQAAVTNSTANQQPRKMTPIMPRKLFINNIQPVHKRAITDSQPTINNQQQLNSQPTTASSQSSLNNTQQPVNSTQQPVNNTQQPVTNTQQPVNNIQQPVTNKPTDNKVLSSETQHSKEIIRSPQPIRSKINDLGNQPEPIKSKVDAIGNQPEPIKSKADALGNQPEPIKAKADALGNQPEPIKSKVDSLGNRPEPNESKVDTLSNQPEPVRSKVDTMGSQHEPIRSRVDAMGTLTQPIRSKVDAMGIHPDPVVKQQSMVSAKAPPPPLNSTLTPIQRQSYASQSSNQKQENPQITANQNPQLNPLLSANHKLPNPPFTSNHNQQLIPPLSTTQNHHLNPILLPHQNQQQNQTVLANQNQQPNTQFSIYSTNQNPLNAKEPMSGDTCDSGRDLSQPTREERFSITDILSIRDKELMRRERLKEIRLGDVTQPTNQTDPEQGNTANKKDSTHTEKDYGTAGSNTHTQIRVTGEKERFSTTEGLQQKEKEMQKSPENTDRFDVRIPESKERFEQGLVKERFEQGVISRREPEKIPGKILSTKERAQTKQEILTSKVKAHAQKEISALKEKGFLSRNTPRALPVTVKDKGLEQQPPVKKEITADKLNHLFKDLTRYGEPKEPELDNLWQIPLPEVQALEPSALASALSVNNPGHVERMGPPFTCPEHTPGEQGPNSVKDTAKPDTHAVNEIDATKPEPHTLKETDTHTLKAGSTVNVQSTLKPTAQVERGDEEGSRLALPPEAKVSTVEGTSHVHTPARVSQTDAHTQEAPQGWQKLSNLEQTEDRGKDSVSEHHLSQKEQRGKDITGAELAFIQRGKAVHDKGQEAKGTLSKKKEQTEFSCATKQNMQPNISAGHGEHIKDQSLVKSVPSDFKQNNTSEKADTATGTNKDKLLLTGAWSTSDHQRKDTGASIDRKSQSPKNIDAGPSIRQNETPNETKSGFTKSTPLPVQSKTHSVEVTPSTPPQQRQQKGTDMMSSKVQQKESDLQPTQASTLPLPLKAPHMNPVTPRMRNDVITDPTSKVDMESSAKTAEGKDSGEGGFFLEIQSIFGYVKPPTAWADPSNEDRANGRQGLTVTVMESDRRAERQQGLTESNGGEAKTSAKYKHLTDQHEQQKGHNQGQKQEQQNKLQKERKQEQKQEFQNELQKEPKEAQKQEHLRQPKEGQGQLREHKQVGEKGESIMGKDEKTQRGHDKLHHMREKEIQEKNNAFIRKVEEAAQGKDSCSFMRKVEAADKEPRDSETTVWKEKASVSELGQTPKVEPKHQPENMEGNVANANVVTVPSRGASTLSMPSVENGEFKAVRDSTEERARRHTETHINGPSQTHTHTAGQTRGGEDTAEQRKTTGDSIEHQATADLGDTHKTKGDTPDSTRDVPQDKHAADIRGKLSFTTNENIQSKATSGLRNETQQNIANATGDAKDLTQRTKGDSSVLRPVVDLKDKAQTKGEAPESVKGIIQKIEGNTLRSKAESHTAASKDSTQKPSADTFAERHPKARATEEAQHSTVASREFSTAARTQEMVDAKVDVNVDTQVDAKVGRQLDARVDMMTARDVPDQPNPVRTSTLTEQRETWRSVREGGQAIERGRGMREGGARERGQSMDREVGMRERWLSIDRERGARERGLSVDRERTVRERGLSVDRERPVRERGLSVDRERPARERGLSVDRERPARERGLSIDREGPAREIGQSVDRERGRREFRAGDWDRGRAAEREPPSGGTTKARDDMETPPGKPMDRGRGETEPQYGERAGRSRGGRVTPSERGTRGPRVFAQESTSTTEDSRSHNALLSSETQKPSVRTPMHPAEDTPLKGPAAASRGCTPVEPMTRVLKPPTQLASKDTSSIQPHLETSEDTKDHIPTTTQHAVTDHNAVAGLTEASSNRALATGGSGRLQTRSTEKELPNAAERHHTQPTSRPEISALADYARLRVLPEREDNITADDASFPVSLAYLRQHAPVTTETPAEPTLETFTADKARREAEANMARVLRYREREKHAASRTPEFRRSVENHTAPNSAVTAKDHGKAGPPAGQLREPVKQDKLNEAELRQQGVITALAQPPQVKGRRRGASLPREAIRDRSTETEFYHQPIAATQRGRPGVPRNVSQSPGVGTVERRGQESRPVGTQVEPELESEPLQYYSVSSQEPEPKPSRQAETPRLTANKHTLQPAYDPAGPKHTAQHAGRNRGNQNGIIQDYPTPMKDENGFTPDYSAVTRNDSSFTQNAPQGFSSTEGGITQNALPATGTGESVFTQPLVDHGRSKVIITPRSNPTSPALGKPTMFNVKDNTFRVGSVTKAVKPRLHRSISESFRAGSPRQGGVERPDDIVYIPTDPSHPPRANPSPQPHPIAAFHQQSLTRDAFSHDALPPAESPAPRELLGRFRRSLALEDDDTRSLASALSEDGYGDLSEVERPESACSMSSQSGRPPAVPPKTEKALRRAKRLTSRRLKKAEAKAVASVPSSPTQVVSAPLQLPQAPAQYHLTAGFTPPATGVVSPPFSVAQRRLLQDPNSGQYFMVDVPLPVKTKTFFDPQTGKYVRLNVRQPPEAALSPPQYMMYPGYLPVPISSLPARRSSSQMSAPATLMQEQEPQEGSGAPWGAEVEQQQQRYSRQERTPQGHGRLQPARQEQPEEATLQKEHRHRHMGTDYKEHRNMGIITMSELEDFAMENA</sequence>
<proteinExistence type="predicted"/>
<feature type="compositionally biased region" description="Basic and acidic residues" evidence="1">
    <location>
        <begin position="3533"/>
        <end position="3542"/>
    </location>
</feature>
<feature type="compositionally biased region" description="Polar residues" evidence="1">
    <location>
        <begin position="3519"/>
        <end position="3529"/>
    </location>
</feature>
<dbReference type="PANTHER" id="PTHR33775">
    <property type="entry name" value="CARDIAC-ENRICHED FHL2-INTERACTING PROTEIN-RELATED"/>
    <property type="match status" value="1"/>
</dbReference>
<feature type="compositionally biased region" description="Basic and acidic residues" evidence="1">
    <location>
        <begin position="2157"/>
        <end position="2183"/>
    </location>
</feature>
<feature type="region of interest" description="Disordered" evidence="1">
    <location>
        <begin position="787"/>
        <end position="813"/>
    </location>
</feature>
<feature type="compositionally biased region" description="Basic and acidic residues" evidence="1">
    <location>
        <begin position="1382"/>
        <end position="1395"/>
    </location>
</feature>
<feature type="region of interest" description="Disordered" evidence="1">
    <location>
        <begin position="2062"/>
        <end position="2087"/>
    </location>
</feature>
<feature type="compositionally biased region" description="Polar residues" evidence="1">
    <location>
        <begin position="2523"/>
        <end position="2536"/>
    </location>
</feature>
<comment type="caution">
    <text evidence="3">The sequence shown here is derived from an EMBL/GenBank/DDBJ whole genome shotgun (WGS) entry which is preliminary data.</text>
</comment>
<feature type="region of interest" description="Disordered" evidence="1">
    <location>
        <begin position="640"/>
        <end position="694"/>
    </location>
</feature>
<dbReference type="EMBL" id="JBHFQA010000018">
    <property type="protein sequence ID" value="KAL2083085.1"/>
    <property type="molecule type" value="Genomic_DNA"/>
</dbReference>
<feature type="compositionally biased region" description="Polar residues" evidence="1">
    <location>
        <begin position="1957"/>
        <end position="1994"/>
    </location>
</feature>
<feature type="region of interest" description="Disordered" evidence="1">
    <location>
        <begin position="379"/>
        <end position="437"/>
    </location>
</feature>
<feature type="region of interest" description="Disordered" evidence="1">
    <location>
        <begin position="3235"/>
        <end position="3287"/>
    </location>
</feature>
<organism evidence="3 4">
    <name type="scientific">Coilia grayii</name>
    <name type="common">Gray's grenadier anchovy</name>
    <dbReference type="NCBI Taxonomy" id="363190"/>
    <lineage>
        <taxon>Eukaryota</taxon>
        <taxon>Metazoa</taxon>
        <taxon>Chordata</taxon>
        <taxon>Craniata</taxon>
        <taxon>Vertebrata</taxon>
        <taxon>Euteleostomi</taxon>
        <taxon>Actinopterygii</taxon>
        <taxon>Neopterygii</taxon>
        <taxon>Teleostei</taxon>
        <taxon>Clupei</taxon>
        <taxon>Clupeiformes</taxon>
        <taxon>Clupeoidei</taxon>
        <taxon>Engraulidae</taxon>
        <taxon>Coilinae</taxon>
        <taxon>Coilia</taxon>
    </lineage>
</organism>
<feature type="compositionally biased region" description="Basic and acidic residues" evidence="1">
    <location>
        <begin position="3019"/>
        <end position="3035"/>
    </location>
</feature>
<feature type="compositionally biased region" description="Polar residues" evidence="1">
    <location>
        <begin position="4254"/>
        <end position="4269"/>
    </location>
</feature>
<feature type="compositionally biased region" description="Basic and acidic residues" evidence="1">
    <location>
        <begin position="2695"/>
        <end position="2722"/>
    </location>
</feature>
<feature type="region of interest" description="Disordered" evidence="1">
    <location>
        <begin position="2113"/>
        <end position="2183"/>
    </location>
</feature>
<dbReference type="PANTHER" id="PTHR33775:SF2">
    <property type="entry name" value="CARDIAC-ENRICHED FHL2-INTERACTING PROTEIN"/>
    <property type="match status" value="1"/>
</dbReference>
<feature type="compositionally biased region" description="Polar residues" evidence="1">
    <location>
        <begin position="3896"/>
        <end position="3928"/>
    </location>
</feature>
<feature type="region of interest" description="Disordered" evidence="1">
    <location>
        <begin position="4252"/>
        <end position="4329"/>
    </location>
</feature>
<feature type="compositionally biased region" description="Polar residues" evidence="1">
    <location>
        <begin position="2613"/>
        <end position="2664"/>
    </location>
</feature>
<feature type="compositionally biased region" description="Polar residues" evidence="1">
    <location>
        <begin position="2432"/>
        <end position="2449"/>
    </location>
</feature>
<feature type="region of interest" description="Disordered" evidence="1">
    <location>
        <begin position="3303"/>
        <end position="3602"/>
    </location>
</feature>
<feature type="region of interest" description="Disordered" evidence="1">
    <location>
        <begin position="1"/>
        <end position="42"/>
    </location>
</feature>
<gene>
    <name evidence="3" type="ORF">ACEWY4_020858</name>
</gene>
<feature type="region of interest" description="Disordered" evidence="1">
    <location>
        <begin position="1944"/>
        <end position="2013"/>
    </location>
</feature>
<feature type="compositionally biased region" description="Polar residues" evidence="1">
    <location>
        <begin position="1783"/>
        <end position="1801"/>
    </location>
</feature>
<evidence type="ECO:0000259" key="2">
    <source>
        <dbReference type="Pfam" id="PF15232"/>
    </source>
</evidence>
<feature type="region of interest" description="Disordered" evidence="1">
    <location>
        <begin position="1642"/>
        <end position="1675"/>
    </location>
</feature>
<feature type="compositionally biased region" description="Basic and acidic residues" evidence="1">
    <location>
        <begin position="3102"/>
        <end position="3112"/>
    </location>
</feature>
<feature type="compositionally biased region" description="Basic and acidic residues" evidence="1">
    <location>
        <begin position="2587"/>
        <end position="2601"/>
    </location>
</feature>
<reference evidence="3 4" key="1">
    <citation type="submission" date="2024-09" db="EMBL/GenBank/DDBJ databases">
        <title>A chromosome-level genome assembly of Gray's grenadier anchovy, Coilia grayii.</title>
        <authorList>
            <person name="Fu Z."/>
        </authorList>
    </citation>
    <scope>NUCLEOTIDE SEQUENCE [LARGE SCALE GENOMIC DNA]</scope>
    <source>
        <strain evidence="3">G4</strain>
        <tissue evidence="3">Muscle</tissue>
    </source>
</reference>
<feature type="compositionally biased region" description="Basic and acidic residues" evidence="1">
    <location>
        <begin position="3580"/>
        <end position="3593"/>
    </location>
</feature>
<feature type="compositionally biased region" description="Basic and acidic residues" evidence="1">
    <location>
        <begin position="3267"/>
        <end position="3287"/>
    </location>
</feature>
<feature type="region of interest" description="Disordered" evidence="1">
    <location>
        <begin position="1733"/>
        <end position="1909"/>
    </location>
</feature>
<feature type="compositionally biased region" description="Polar residues" evidence="1">
    <location>
        <begin position="1431"/>
        <end position="1441"/>
    </location>
</feature>
<feature type="compositionally biased region" description="Basic and acidic residues" evidence="1">
    <location>
        <begin position="300"/>
        <end position="313"/>
    </location>
</feature>
<keyword evidence="4" id="KW-1185">Reference proteome</keyword>
<feature type="compositionally biased region" description="Polar residues" evidence="1">
    <location>
        <begin position="1733"/>
        <end position="1758"/>
    </location>
</feature>
<feature type="compositionally biased region" description="Polar residues" evidence="1">
    <location>
        <begin position="3187"/>
        <end position="3197"/>
    </location>
</feature>
<feature type="region of interest" description="Disordered" evidence="1">
    <location>
        <begin position="2738"/>
        <end position="2891"/>
    </location>
</feature>
<feature type="compositionally biased region" description="Basic and acidic residues" evidence="1">
    <location>
        <begin position="2916"/>
        <end position="2935"/>
    </location>
</feature>
<feature type="compositionally biased region" description="Polar residues" evidence="1">
    <location>
        <begin position="1516"/>
        <end position="1528"/>
    </location>
</feature>
<protein>
    <recommendedName>
        <fullName evidence="2">DUF4585 domain-containing protein</fullName>
    </recommendedName>
</protein>
<feature type="compositionally biased region" description="Basic and acidic residues" evidence="1">
    <location>
        <begin position="2467"/>
        <end position="2491"/>
    </location>
</feature>
<feature type="compositionally biased region" description="Pro residues" evidence="1">
    <location>
        <begin position="681"/>
        <end position="691"/>
    </location>
</feature>
<feature type="compositionally biased region" description="Basic and acidic residues" evidence="1">
    <location>
        <begin position="3676"/>
        <end position="3692"/>
    </location>
</feature>
<feature type="region of interest" description="Disordered" evidence="1">
    <location>
        <begin position="504"/>
        <end position="525"/>
    </location>
</feature>
<feature type="compositionally biased region" description="Basic and acidic residues" evidence="1">
    <location>
        <begin position="3303"/>
        <end position="3368"/>
    </location>
</feature>
<feature type="compositionally biased region" description="Polar residues" evidence="1">
    <location>
        <begin position="428"/>
        <end position="437"/>
    </location>
</feature>
<feature type="region of interest" description="Disordered" evidence="1">
    <location>
        <begin position="1236"/>
        <end position="1264"/>
    </location>
</feature>
<feature type="region of interest" description="Disordered" evidence="1">
    <location>
        <begin position="289"/>
        <end position="319"/>
    </location>
</feature>
<feature type="region of interest" description="Disordered" evidence="1">
    <location>
        <begin position="1373"/>
        <end position="1503"/>
    </location>
</feature>
<feature type="compositionally biased region" description="Polar residues" evidence="1">
    <location>
        <begin position="3073"/>
        <end position="3098"/>
    </location>
</feature>
<dbReference type="InterPro" id="IPR052303">
    <property type="entry name" value="CEFIP"/>
</dbReference>
<feature type="region of interest" description="Disordered" evidence="1">
    <location>
        <begin position="4071"/>
        <end position="4120"/>
    </location>
</feature>
<dbReference type="CDD" id="cd22541">
    <property type="entry name" value="SP5_N"/>
    <property type="match status" value="1"/>
</dbReference>
<evidence type="ECO:0000313" key="4">
    <source>
        <dbReference type="Proteomes" id="UP001591681"/>
    </source>
</evidence>
<accession>A0ABD1J9T8</accession>
<feature type="compositionally biased region" description="Basic and acidic residues" evidence="1">
    <location>
        <begin position="3757"/>
        <end position="3768"/>
    </location>
</feature>
<feature type="region of interest" description="Disordered" evidence="1">
    <location>
        <begin position="2344"/>
        <end position="2724"/>
    </location>
</feature>
<feature type="compositionally biased region" description="Low complexity" evidence="1">
    <location>
        <begin position="1567"/>
        <end position="1587"/>
    </location>
</feature>
<feature type="compositionally biased region" description="Low complexity" evidence="1">
    <location>
        <begin position="1759"/>
        <end position="1782"/>
    </location>
</feature>
<feature type="compositionally biased region" description="Polar residues" evidence="1">
    <location>
        <begin position="2146"/>
        <end position="2155"/>
    </location>
</feature>
<feature type="region of interest" description="Disordered" evidence="1">
    <location>
        <begin position="1299"/>
        <end position="1358"/>
    </location>
</feature>
<feature type="region of interest" description="Disordered" evidence="1">
    <location>
        <begin position="1516"/>
        <end position="1620"/>
    </location>
</feature>
<feature type="compositionally biased region" description="Polar residues" evidence="1">
    <location>
        <begin position="3457"/>
        <end position="3481"/>
    </location>
</feature>
<dbReference type="Pfam" id="PF15232">
    <property type="entry name" value="DUF4585"/>
    <property type="match status" value="1"/>
</dbReference>
<feature type="compositionally biased region" description="Polar residues" evidence="1">
    <location>
        <begin position="3002"/>
        <end position="3016"/>
    </location>
</feature>
<feature type="region of interest" description="Disordered" evidence="1">
    <location>
        <begin position="2916"/>
        <end position="2958"/>
    </location>
</feature>
<feature type="compositionally biased region" description="Basic and acidic residues" evidence="1">
    <location>
        <begin position="3172"/>
        <end position="3186"/>
    </location>
</feature>
<feature type="compositionally biased region" description="Low complexity" evidence="1">
    <location>
        <begin position="2801"/>
        <end position="2813"/>
    </location>
</feature>
<feature type="region of interest" description="Disordered" evidence="1">
    <location>
        <begin position="3987"/>
        <end position="4030"/>
    </location>
</feature>
<feature type="compositionally biased region" description="Pro residues" evidence="1">
    <location>
        <begin position="4015"/>
        <end position="4028"/>
    </location>
</feature>
<feature type="compositionally biased region" description="Basic and acidic residues" evidence="1">
    <location>
        <begin position="2132"/>
        <end position="2143"/>
    </location>
</feature>
<feature type="compositionally biased region" description="Basic and acidic residues" evidence="1">
    <location>
        <begin position="1460"/>
        <end position="1487"/>
    </location>
</feature>
<feature type="compositionally biased region" description="Polar residues" evidence="1">
    <location>
        <begin position="1236"/>
        <end position="1247"/>
    </location>
</feature>
<feature type="domain" description="DUF4585" evidence="2">
    <location>
        <begin position="4180"/>
        <end position="4241"/>
    </location>
</feature>
<evidence type="ECO:0000313" key="3">
    <source>
        <dbReference type="EMBL" id="KAL2083085.1"/>
    </source>
</evidence>
<evidence type="ECO:0000256" key="1">
    <source>
        <dbReference type="SAM" id="MobiDB-lite"/>
    </source>
</evidence>
<feature type="compositionally biased region" description="Polar residues" evidence="1">
    <location>
        <begin position="1535"/>
        <end position="1546"/>
    </location>
</feature>
<feature type="compositionally biased region" description="Basic and acidic residues" evidence="1">
    <location>
        <begin position="2982"/>
        <end position="3001"/>
    </location>
</feature>
<feature type="compositionally biased region" description="Polar residues" evidence="1">
    <location>
        <begin position="3157"/>
        <end position="3168"/>
    </location>
</feature>
<feature type="compositionally biased region" description="Polar residues" evidence="1">
    <location>
        <begin position="801"/>
        <end position="813"/>
    </location>
</feature>
<feature type="region of interest" description="Disordered" evidence="1">
    <location>
        <begin position="3676"/>
        <end position="3718"/>
    </location>
</feature>
<feature type="region of interest" description="Disordered" evidence="1">
    <location>
        <begin position="2970"/>
        <end position="3197"/>
    </location>
</feature>